<reference evidence="2 3" key="1">
    <citation type="submission" date="2023-07" db="EMBL/GenBank/DDBJ databases">
        <title>Genomic Encyclopedia of Type Strains, Phase IV (KMG-IV): sequencing the most valuable type-strain genomes for metagenomic binning, comparative biology and taxonomic classification.</title>
        <authorList>
            <person name="Goeker M."/>
        </authorList>
    </citation>
    <scope>NUCLEOTIDE SEQUENCE [LARGE SCALE GENOMIC DNA]</scope>
    <source>
        <strain evidence="2 3">DSM 1112</strain>
    </source>
</reference>
<organism evidence="2 3">
    <name type="scientific">Pararhizobium capsulatum DSM 1112</name>
    <dbReference type="NCBI Taxonomy" id="1121113"/>
    <lineage>
        <taxon>Bacteria</taxon>
        <taxon>Pseudomonadati</taxon>
        <taxon>Pseudomonadota</taxon>
        <taxon>Alphaproteobacteria</taxon>
        <taxon>Hyphomicrobiales</taxon>
        <taxon>Rhizobiaceae</taxon>
        <taxon>Rhizobium/Agrobacterium group</taxon>
        <taxon>Pararhizobium</taxon>
    </lineage>
</organism>
<dbReference type="Proteomes" id="UP001230207">
    <property type="component" value="Unassembled WGS sequence"/>
</dbReference>
<evidence type="ECO:0000313" key="2">
    <source>
        <dbReference type="EMBL" id="MDQ0323644.1"/>
    </source>
</evidence>
<feature type="transmembrane region" description="Helical" evidence="1">
    <location>
        <begin position="6"/>
        <end position="24"/>
    </location>
</feature>
<protein>
    <submittedName>
        <fullName evidence="2">Uncharacterized protein</fullName>
    </submittedName>
</protein>
<keyword evidence="3" id="KW-1185">Reference proteome</keyword>
<keyword evidence="1" id="KW-0472">Membrane</keyword>
<gene>
    <name evidence="2" type="ORF">QO002_005851</name>
</gene>
<accession>A0ABU0BZH9</accession>
<name>A0ABU0BZH9_9HYPH</name>
<keyword evidence="1" id="KW-0812">Transmembrane</keyword>
<keyword evidence="1" id="KW-1133">Transmembrane helix</keyword>
<dbReference type="EMBL" id="JAUSVF010000004">
    <property type="protein sequence ID" value="MDQ0323644.1"/>
    <property type="molecule type" value="Genomic_DNA"/>
</dbReference>
<comment type="caution">
    <text evidence="2">The sequence shown here is derived from an EMBL/GenBank/DDBJ whole genome shotgun (WGS) entry which is preliminary data.</text>
</comment>
<dbReference type="RefSeq" id="WP_307236342.1">
    <property type="nucleotide sequence ID" value="NZ_JAUSVF010000004.1"/>
</dbReference>
<proteinExistence type="predicted"/>
<evidence type="ECO:0000256" key="1">
    <source>
        <dbReference type="SAM" id="Phobius"/>
    </source>
</evidence>
<sequence>MLRQHVMVIALVVGIAGLLTVSLVHDRIARQAVQVEQDAKLSEFIGNVEKIEASSDPDGKKSKEVIDLVISANVGQSAFDKQYPLNPLRNRVLDHVLLRHQNTFPLQSTVFERMADIDCLNQVSLVSTDSDTFTQDINDKWRKAYSDFRQWQPYLSNSKAKLRECADRFHARITMHEEYLAKNKPLSVRIVGEEVGQATSEVSEWWDGVTKPITDVVDEFKSGYEGGK</sequence>
<evidence type="ECO:0000313" key="3">
    <source>
        <dbReference type="Proteomes" id="UP001230207"/>
    </source>
</evidence>